<feature type="compositionally biased region" description="Low complexity" evidence="5">
    <location>
        <begin position="105"/>
        <end position="142"/>
    </location>
</feature>
<dbReference type="GO" id="GO:0034993">
    <property type="term" value="C:meiotic nuclear membrane microtubule tethering complex"/>
    <property type="evidence" value="ECO:0007669"/>
    <property type="project" value="TreeGrafter"/>
</dbReference>
<dbReference type="AlphaFoldDB" id="A0A267FIN5"/>
<keyword evidence="4 6" id="KW-0472">Membrane</keyword>
<evidence type="ECO:0000256" key="1">
    <source>
        <dbReference type="ARBA" id="ARBA00004370"/>
    </source>
</evidence>
<sequence length="524" mass="57824">MSPTLKTAAVPKRKMPTVYNLPAGRILRSFCERIGWCVCDSVVTTPNPAQQQAARVLQHRVYTKSAAGDDVLVSNEKLPVIKTPPGMPLRKASTPLRNVHQDSGLSSYAGLSSPASSLSRGGWRTATNTTTLSKESLTTSPSANQRKKNGQSSSKSRSRNNVITINSRTNINVRRNRSWMQMLLLSIIVLSIILVAWKKTAATYDGIYDDNLDSSLNGNLGINMTPGVDIPPQHRSQQLAGRNCDSSIQTGSIQQLQKDLDKLDGQVKDLAKRTEKCTSEQITKDRHRSKEHEKLQAQLDSLKSVTEARFEKQSVQLRRLEQTASALNGRCGQFVRSAGQQGSTVEADQLPDYALKSGGAAVLLAHNGNCGLTSWWQRWQRWWRRLPDPETIISGPSGLQPGDCWSFAGFPGRAVVQLSRPIRVSAVSIDHISRLQAFNNSVASAPKRFCVYGLTKACDFKTGRRLGCFAYDAESGPPTQTFHIVDSEAAMESAVFRYVLLEVGNNHGQPDYTCVYRFRVHGHM</sequence>
<dbReference type="PANTHER" id="PTHR12911:SF8">
    <property type="entry name" value="KLAROID PROTEIN-RELATED"/>
    <property type="match status" value="1"/>
</dbReference>
<dbReference type="EMBL" id="NIVC01001001">
    <property type="protein sequence ID" value="PAA73641.1"/>
    <property type="molecule type" value="Genomic_DNA"/>
</dbReference>
<dbReference type="Pfam" id="PF07738">
    <property type="entry name" value="Sad1_UNC"/>
    <property type="match status" value="1"/>
</dbReference>
<evidence type="ECO:0000256" key="3">
    <source>
        <dbReference type="ARBA" id="ARBA00022989"/>
    </source>
</evidence>
<dbReference type="PANTHER" id="PTHR12911">
    <property type="entry name" value="SAD1/UNC-84-LIKE PROTEIN-RELATED"/>
    <property type="match status" value="1"/>
</dbReference>
<evidence type="ECO:0000256" key="6">
    <source>
        <dbReference type="SAM" id="Phobius"/>
    </source>
</evidence>
<evidence type="ECO:0000259" key="7">
    <source>
        <dbReference type="PROSITE" id="PS51469"/>
    </source>
</evidence>
<reference evidence="8 9" key="1">
    <citation type="submission" date="2017-06" db="EMBL/GenBank/DDBJ databases">
        <title>A platform for efficient transgenesis in Macrostomum lignano, a flatworm model organism for stem cell research.</title>
        <authorList>
            <person name="Berezikov E."/>
        </authorList>
    </citation>
    <scope>NUCLEOTIDE SEQUENCE [LARGE SCALE GENOMIC DNA]</scope>
    <source>
        <strain evidence="8">DV1</strain>
        <tissue evidence="8">Whole organism</tissue>
    </source>
</reference>
<dbReference type="InterPro" id="IPR045119">
    <property type="entry name" value="SUN1-5"/>
</dbReference>
<protein>
    <recommendedName>
        <fullName evidence="7">SUN domain-containing protein</fullName>
    </recommendedName>
</protein>
<dbReference type="OrthoDB" id="342281at2759"/>
<organism evidence="8 9">
    <name type="scientific">Macrostomum lignano</name>
    <dbReference type="NCBI Taxonomy" id="282301"/>
    <lineage>
        <taxon>Eukaryota</taxon>
        <taxon>Metazoa</taxon>
        <taxon>Spiralia</taxon>
        <taxon>Lophotrochozoa</taxon>
        <taxon>Platyhelminthes</taxon>
        <taxon>Rhabditophora</taxon>
        <taxon>Macrostomorpha</taxon>
        <taxon>Macrostomida</taxon>
        <taxon>Macrostomidae</taxon>
        <taxon>Macrostomum</taxon>
    </lineage>
</organism>
<dbReference type="GO" id="GO:0043495">
    <property type="term" value="F:protein-membrane adaptor activity"/>
    <property type="evidence" value="ECO:0007669"/>
    <property type="project" value="TreeGrafter"/>
</dbReference>
<dbReference type="Proteomes" id="UP000215902">
    <property type="component" value="Unassembled WGS sequence"/>
</dbReference>
<accession>A0A267FIN5</accession>
<proteinExistence type="predicted"/>
<keyword evidence="9" id="KW-1185">Reference proteome</keyword>
<feature type="transmembrane region" description="Helical" evidence="6">
    <location>
        <begin position="178"/>
        <end position="197"/>
    </location>
</feature>
<evidence type="ECO:0000256" key="4">
    <source>
        <dbReference type="ARBA" id="ARBA00023136"/>
    </source>
</evidence>
<evidence type="ECO:0000313" key="9">
    <source>
        <dbReference type="Proteomes" id="UP000215902"/>
    </source>
</evidence>
<gene>
    <name evidence="8" type="ORF">BOX15_Mlig015518g1</name>
</gene>
<evidence type="ECO:0000313" key="8">
    <source>
        <dbReference type="EMBL" id="PAA73641.1"/>
    </source>
</evidence>
<dbReference type="PROSITE" id="PS51469">
    <property type="entry name" value="SUN"/>
    <property type="match status" value="1"/>
</dbReference>
<feature type="domain" description="SUN" evidence="7">
    <location>
        <begin position="341"/>
        <end position="524"/>
    </location>
</feature>
<keyword evidence="3 6" id="KW-1133">Transmembrane helix</keyword>
<dbReference type="STRING" id="282301.A0A267FIN5"/>
<dbReference type="InterPro" id="IPR012919">
    <property type="entry name" value="SUN_dom"/>
</dbReference>
<dbReference type="Gene3D" id="2.60.120.260">
    <property type="entry name" value="Galactose-binding domain-like"/>
    <property type="match status" value="1"/>
</dbReference>
<evidence type="ECO:0000256" key="2">
    <source>
        <dbReference type="ARBA" id="ARBA00022692"/>
    </source>
</evidence>
<keyword evidence="2 6" id="KW-0812">Transmembrane</keyword>
<feature type="region of interest" description="Disordered" evidence="5">
    <location>
        <begin position="105"/>
        <end position="161"/>
    </location>
</feature>
<name>A0A267FIN5_9PLAT</name>
<comment type="caution">
    <text evidence="8">The sequence shown here is derived from an EMBL/GenBank/DDBJ whole genome shotgun (WGS) entry which is preliminary data.</text>
</comment>
<comment type="subcellular location">
    <subcellularLocation>
        <location evidence="1">Membrane</location>
    </subcellularLocation>
</comment>
<evidence type="ECO:0000256" key="5">
    <source>
        <dbReference type="SAM" id="MobiDB-lite"/>
    </source>
</evidence>
<feature type="compositionally biased region" description="Polar residues" evidence="5">
    <location>
        <begin position="150"/>
        <end position="161"/>
    </location>
</feature>